<protein>
    <recommendedName>
        <fullName evidence="2">DUF1996 domain-containing protein</fullName>
    </recommendedName>
</protein>
<comment type="caution">
    <text evidence="3">The sequence shown here is derived from an EMBL/GenBank/DDBJ whole genome shotgun (WGS) entry which is preliminary data.</text>
</comment>
<dbReference type="PANTHER" id="PTHR43662:SF5">
    <property type="entry name" value="DUF1996 DOMAIN-CONTAINING PROTEIN"/>
    <property type="match status" value="1"/>
</dbReference>
<feature type="domain" description="DUF1996" evidence="2">
    <location>
        <begin position="32"/>
        <end position="261"/>
    </location>
</feature>
<gene>
    <name evidence="3" type="ORF">SLS60_000731</name>
</gene>
<keyword evidence="1" id="KW-0732">Signal</keyword>
<dbReference type="InterPro" id="IPR018535">
    <property type="entry name" value="DUF1996"/>
</dbReference>
<evidence type="ECO:0000256" key="1">
    <source>
        <dbReference type="SAM" id="SignalP"/>
    </source>
</evidence>
<evidence type="ECO:0000313" key="3">
    <source>
        <dbReference type="EMBL" id="KAL1612504.1"/>
    </source>
</evidence>
<reference evidence="3 4" key="1">
    <citation type="submission" date="2024-02" db="EMBL/GenBank/DDBJ databases">
        <title>De novo assembly and annotation of 12 fungi associated with fruit tree decline syndrome in Ontario, Canada.</title>
        <authorList>
            <person name="Sulman M."/>
            <person name="Ellouze W."/>
            <person name="Ilyukhin E."/>
        </authorList>
    </citation>
    <scope>NUCLEOTIDE SEQUENCE [LARGE SCALE GENOMIC DNA]</scope>
    <source>
        <strain evidence="3 4">M42-189</strain>
    </source>
</reference>
<dbReference type="PANTHER" id="PTHR43662">
    <property type="match status" value="1"/>
</dbReference>
<organism evidence="3 4">
    <name type="scientific">Paraconiothyrium brasiliense</name>
    <dbReference type="NCBI Taxonomy" id="300254"/>
    <lineage>
        <taxon>Eukaryota</taxon>
        <taxon>Fungi</taxon>
        <taxon>Dikarya</taxon>
        <taxon>Ascomycota</taxon>
        <taxon>Pezizomycotina</taxon>
        <taxon>Dothideomycetes</taxon>
        <taxon>Pleosporomycetidae</taxon>
        <taxon>Pleosporales</taxon>
        <taxon>Massarineae</taxon>
        <taxon>Didymosphaeriaceae</taxon>
        <taxon>Paraconiothyrium</taxon>
    </lineage>
</organism>
<feature type="chain" id="PRO_5045870905" description="DUF1996 domain-containing protein" evidence="1">
    <location>
        <begin position="18"/>
        <end position="317"/>
    </location>
</feature>
<dbReference type="Pfam" id="PF09362">
    <property type="entry name" value="DUF1996"/>
    <property type="match status" value="1"/>
</dbReference>
<dbReference type="Proteomes" id="UP001521785">
    <property type="component" value="Unassembled WGS sequence"/>
</dbReference>
<dbReference type="EMBL" id="JAKJXO020000001">
    <property type="protein sequence ID" value="KAL1612504.1"/>
    <property type="molecule type" value="Genomic_DNA"/>
</dbReference>
<evidence type="ECO:0000313" key="4">
    <source>
        <dbReference type="Proteomes" id="UP001521785"/>
    </source>
</evidence>
<proteinExistence type="predicted"/>
<accession>A0ABR3S725</accession>
<keyword evidence="4" id="KW-1185">Reference proteome</keyword>
<evidence type="ECO:0000259" key="2">
    <source>
        <dbReference type="Pfam" id="PF09362"/>
    </source>
</evidence>
<feature type="signal peptide" evidence="1">
    <location>
        <begin position="1"/>
        <end position="17"/>
    </location>
</feature>
<name>A0ABR3S725_9PLEO</name>
<sequence length="317" mass="34596">MRWSAFALVVLLKQSQAALRFGCGTVTIQRLDPVVQPGVSPSAHLHQVVGGNAFSPNMTGDIGNQGTCTTCTFSEDFSNYWTAVLFFKHTNGSYKRVKIMENDALPAGINGGMTIYYTQQDFNSNGNKKITAFPPGFRMTVGSPTQGKDGLTKHKGLRFTCLDTKSTRFPEIDDFPKKPCKGGIMTEHHFPACWDGKNLDSPDHQAHMYDTQPTGFAAGAACPSSHPDTAEFKDMWPTDGSNPFVFSYGDQDGHAYGTHADCDALQRAMDSSCMFNACENGKPLKSQNVAQMNACKAKEIVNENHDGWLKALPGMTV</sequence>